<dbReference type="PROSITE" id="PS51273">
    <property type="entry name" value="GATASE_TYPE_1"/>
    <property type="match status" value="1"/>
</dbReference>
<dbReference type="GO" id="GO:0033969">
    <property type="term" value="F:gamma-glutamyl-gamma-aminobutyrate hydrolase activity"/>
    <property type="evidence" value="ECO:0007669"/>
    <property type="project" value="TreeGrafter"/>
</dbReference>
<dbReference type="AlphaFoldDB" id="A0A4R8UV51"/>
<dbReference type="InterPro" id="IPR044668">
    <property type="entry name" value="PuuD-like"/>
</dbReference>
<sequence length="261" mass="27670">MIGLTTYLEQAQTGVWDVPAAILPRVYFDAITNAGGIAVLLPPQPVNAAIANRVLDGLDALVITGGKDVDPARYGQAPHPQTDLPRPDRDAWEEVLLHQAIARELPFLGICRGAQMLNVALGGSLHQHLPDLVGDTTYQAGNGVFNVVDVGIEPDSTLSALLGGQTLVPAVPVYHHQSIDRVADGLRVSATTDAGIVQAVELTTVPFGMAVQWHPEQSPDDLRLFTGLVTAARDYRAAGPHRARPATHPARPHAGAKEATV</sequence>
<keyword evidence="3" id="KW-1185">Reference proteome</keyword>
<evidence type="ECO:0000313" key="3">
    <source>
        <dbReference type="Proteomes" id="UP000298173"/>
    </source>
</evidence>
<comment type="caution">
    <text evidence="2">The sequence shown here is derived from an EMBL/GenBank/DDBJ whole genome shotgun (WGS) entry which is preliminary data.</text>
</comment>
<evidence type="ECO:0000256" key="1">
    <source>
        <dbReference type="SAM" id="MobiDB-lite"/>
    </source>
</evidence>
<dbReference type="Pfam" id="PF07722">
    <property type="entry name" value="Peptidase_C26"/>
    <property type="match status" value="1"/>
</dbReference>
<dbReference type="Gene3D" id="3.40.50.880">
    <property type="match status" value="1"/>
</dbReference>
<dbReference type="PANTHER" id="PTHR43235">
    <property type="entry name" value="GLUTAMINE AMIDOTRANSFERASE PB2B2.05-RELATED"/>
    <property type="match status" value="1"/>
</dbReference>
<dbReference type="PANTHER" id="PTHR43235:SF1">
    <property type="entry name" value="GLUTAMINE AMIDOTRANSFERASE PB2B2.05-RELATED"/>
    <property type="match status" value="1"/>
</dbReference>
<protein>
    <submittedName>
        <fullName evidence="2">Gamma-glutamyl-gamma-aminobutyrate hydrolase family protein</fullName>
    </submittedName>
</protein>
<dbReference type="GO" id="GO:0006598">
    <property type="term" value="P:polyamine catabolic process"/>
    <property type="evidence" value="ECO:0007669"/>
    <property type="project" value="TreeGrafter"/>
</dbReference>
<gene>
    <name evidence="2" type="ORF">E3O06_09860</name>
</gene>
<evidence type="ECO:0000313" key="2">
    <source>
        <dbReference type="EMBL" id="TFB72765.1"/>
    </source>
</evidence>
<dbReference type="EMBL" id="SOEY01000019">
    <property type="protein sequence ID" value="TFB72765.1"/>
    <property type="molecule type" value="Genomic_DNA"/>
</dbReference>
<keyword evidence="2" id="KW-0378">Hydrolase</keyword>
<dbReference type="InterPro" id="IPR029062">
    <property type="entry name" value="Class_I_gatase-like"/>
</dbReference>
<dbReference type="InterPro" id="IPR011697">
    <property type="entry name" value="Peptidase_C26"/>
</dbReference>
<reference evidence="2 3" key="1">
    <citation type="submission" date="2019-03" db="EMBL/GenBank/DDBJ databases">
        <title>Genomics of glacier-inhabiting Cryobacterium strains.</title>
        <authorList>
            <person name="Liu Q."/>
            <person name="Xin Y.-H."/>
        </authorList>
    </citation>
    <scope>NUCLEOTIDE SEQUENCE [LARGE SCALE GENOMIC DNA]</scope>
    <source>
        <strain evidence="2 3">HLT2-23</strain>
    </source>
</reference>
<dbReference type="OrthoDB" id="9813383at2"/>
<accession>A0A4R8UV51</accession>
<dbReference type="Proteomes" id="UP000298173">
    <property type="component" value="Unassembled WGS sequence"/>
</dbReference>
<dbReference type="GO" id="GO:0005829">
    <property type="term" value="C:cytosol"/>
    <property type="evidence" value="ECO:0007669"/>
    <property type="project" value="TreeGrafter"/>
</dbReference>
<dbReference type="CDD" id="cd01745">
    <property type="entry name" value="GATase1_2"/>
    <property type="match status" value="1"/>
</dbReference>
<dbReference type="SUPFAM" id="SSF52317">
    <property type="entry name" value="Class I glutamine amidotransferase-like"/>
    <property type="match status" value="1"/>
</dbReference>
<feature type="region of interest" description="Disordered" evidence="1">
    <location>
        <begin position="236"/>
        <end position="261"/>
    </location>
</feature>
<name>A0A4R8UV51_9MICO</name>
<proteinExistence type="predicted"/>
<organism evidence="2 3">
    <name type="scientific">Cryobacterium glaciale</name>
    <dbReference type="NCBI Taxonomy" id="1259145"/>
    <lineage>
        <taxon>Bacteria</taxon>
        <taxon>Bacillati</taxon>
        <taxon>Actinomycetota</taxon>
        <taxon>Actinomycetes</taxon>
        <taxon>Micrococcales</taxon>
        <taxon>Microbacteriaceae</taxon>
        <taxon>Cryobacterium</taxon>
    </lineage>
</organism>